<feature type="domain" description="Transposase IS4-like" evidence="1">
    <location>
        <begin position="3"/>
        <end position="170"/>
    </location>
</feature>
<accession>A0ABR9UPB8</accession>
<dbReference type="Pfam" id="PF01609">
    <property type="entry name" value="DDE_Tnp_1"/>
    <property type="match status" value="1"/>
</dbReference>
<dbReference type="EMBL" id="JADEWN010000005">
    <property type="protein sequence ID" value="MBE9189445.1"/>
    <property type="molecule type" value="Genomic_DNA"/>
</dbReference>
<sequence>MMVIDSQAVKNTCNASVETKGFCANIATNGIKRHLAVDTLGFPFFSHCTKANVSDDQGLIEMLSNNIDYFKFKPVNIPKITILVDNGYQPKQLEEQLKTVYPQIMNKIRFKLSPKPSPEQKQPSGKTGFVPVQTRWIIERTNSWMERCKSLVKNFERTLAHATTKINLCFVRLMLQRLATG</sequence>
<evidence type="ECO:0000313" key="2">
    <source>
        <dbReference type="EMBL" id="MBE9189445.1"/>
    </source>
</evidence>
<proteinExistence type="predicted"/>
<gene>
    <name evidence="2" type="ORF">IQ230_03505</name>
</gene>
<name>A0ABR9UPB8_9CHRO</name>
<dbReference type="Proteomes" id="UP000651156">
    <property type="component" value="Unassembled WGS sequence"/>
</dbReference>
<dbReference type="PANTHER" id="PTHR30007:SF0">
    <property type="entry name" value="TRANSPOSASE"/>
    <property type="match status" value="1"/>
</dbReference>
<reference evidence="2 3" key="1">
    <citation type="submission" date="2020-10" db="EMBL/GenBank/DDBJ databases">
        <authorList>
            <person name="Castelo-Branco R."/>
            <person name="Eusebio N."/>
            <person name="Adriana R."/>
            <person name="Vieira A."/>
            <person name="Brugerolle De Fraissinette N."/>
            <person name="Rezende De Castro R."/>
            <person name="Schneider M.P."/>
            <person name="Vasconcelos V."/>
            <person name="Leao P.N."/>
        </authorList>
    </citation>
    <scope>NUCLEOTIDE SEQUENCE [LARGE SCALE GENOMIC DNA]</scope>
    <source>
        <strain evidence="2 3">LEGE 06123</strain>
    </source>
</reference>
<dbReference type="PANTHER" id="PTHR30007">
    <property type="entry name" value="PHP DOMAIN PROTEIN"/>
    <property type="match status" value="1"/>
</dbReference>
<evidence type="ECO:0000313" key="3">
    <source>
        <dbReference type="Proteomes" id="UP000651156"/>
    </source>
</evidence>
<comment type="caution">
    <text evidence="2">The sequence shown here is derived from an EMBL/GenBank/DDBJ whole genome shotgun (WGS) entry which is preliminary data.</text>
</comment>
<dbReference type="InterPro" id="IPR002559">
    <property type="entry name" value="Transposase_11"/>
</dbReference>
<keyword evidence="3" id="KW-1185">Reference proteome</keyword>
<protein>
    <submittedName>
        <fullName evidence="2">Transposase</fullName>
    </submittedName>
</protein>
<evidence type="ECO:0000259" key="1">
    <source>
        <dbReference type="Pfam" id="PF01609"/>
    </source>
</evidence>
<organism evidence="2 3">
    <name type="scientific">Gloeocapsopsis crepidinum LEGE 06123</name>
    <dbReference type="NCBI Taxonomy" id="588587"/>
    <lineage>
        <taxon>Bacteria</taxon>
        <taxon>Bacillati</taxon>
        <taxon>Cyanobacteriota</taxon>
        <taxon>Cyanophyceae</taxon>
        <taxon>Oscillatoriophycideae</taxon>
        <taxon>Chroococcales</taxon>
        <taxon>Chroococcaceae</taxon>
        <taxon>Gloeocapsopsis</taxon>
    </lineage>
</organism>